<dbReference type="EMBL" id="IACL01026289">
    <property type="protein sequence ID" value="LAB03520.1"/>
    <property type="molecule type" value="Transcribed_RNA"/>
</dbReference>
<accession>A0A2D4K464</accession>
<sequence>MVFICYTVHSNVFSLFLPWGSVINRVFDGKLTSQLCEIKTWKQIRFILKIFSRSENALHFYLKIQSFLFFKKKLNMCKLLISSVLFPCLYIISKLSKRKHMEVKHMEKYSIYST</sequence>
<reference evidence="1" key="2">
    <citation type="submission" date="2017-11" db="EMBL/GenBank/DDBJ databases">
        <title>Coralsnake Venomics: Analyses of Venom Gland Transcriptomes and Proteomes of Six Brazilian Taxa.</title>
        <authorList>
            <person name="Aird S.D."/>
            <person name="Jorge da Silva N."/>
            <person name="Qiu L."/>
            <person name="Villar-Briones A."/>
            <person name="Aparecida-Saddi V."/>
            <person name="Campos-Telles M.P."/>
            <person name="Grau M."/>
            <person name="Mikheyev A.S."/>
        </authorList>
    </citation>
    <scope>NUCLEOTIDE SEQUENCE</scope>
    <source>
        <tissue evidence="1">Venom_gland</tissue>
    </source>
</reference>
<reference evidence="1" key="1">
    <citation type="submission" date="2017-07" db="EMBL/GenBank/DDBJ databases">
        <authorList>
            <person name="Mikheyev A."/>
            <person name="Grau M."/>
        </authorList>
    </citation>
    <scope>NUCLEOTIDE SEQUENCE</scope>
    <source>
        <tissue evidence="1">Venom_gland</tissue>
    </source>
</reference>
<evidence type="ECO:0000313" key="1">
    <source>
        <dbReference type="EMBL" id="LAB03520.1"/>
    </source>
</evidence>
<organism evidence="1">
    <name type="scientific">Micrurus paraensis</name>
    <dbReference type="NCBI Taxonomy" id="1970185"/>
    <lineage>
        <taxon>Eukaryota</taxon>
        <taxon>Metazoa</taxon>
        <taxon>Chordata</taxon>
        <taxon>Craniata</taxon>
        <taxon>Vertebrata</taxon>
        <taxon>Euteleostomi</taxon>
        <taxon>Lepidosauria</taxon>
        <taxon>Squamata</taxon>
        <taxon>Bifurcata</taxon>
        <taxon>Unidentata</taxon>
        <taxon>Episquamata</taxon>
        <taxon>Toxicofera</taxon>
        <taxon>Serpentes</taxon>
        <taxon>Colubroidea</taxon>
        <taxon>Elapidae</taxon>
        <taxon>Elapinae</taxon>
        <taxon>Micrurus</taxon>
    </lineage>
</organism>
<proteinExistence type="predicted"/>
<dbReference type="AlphaFoldDB" id="A0A2D4K464"/>
<name>A0A2D4K464_9SAUR</name>
<protein>
    <submittedName>
        <fullName evidence="1">Uncharacterized protein</fullName>
    </submittedName>
</protein>